<accession>A0A0M3HSY1</accession>
<dbReference type="WBParaSite" id="ALUE_0000566601-mRNA-1">
    <property type="protein sequence ID" value="ALUE_0000566601-mRNA-1"/>
    <property type="gene ID" value="ALUE_0000566601"/>
</dbReference>
<evidence type="ECO:0000313" key="2">
    <source>
        <dbReference type="WBParaSite" id="ALUE_0000566601-mRNA-1"/>
    </source>
</evidence>
<proteinExistence type="predicted"/>
<dbReference type="Proteomes" id="UP000036681">
    <property type="component" value="Unplaced"/>
</dbReference>
<organism evidence="1 2">
    <name type="scientific">Ascaris lumbricoides</name>
    <name type="common">Giant roundworm</name>
    <dbReference type="NCBI Taxonomy" id="6252"/>
    <lineage>
        <taxon>Eukaryota</taxon>
        <taxon>Metazoa</taxon>
        <taxon>Ecdysozoa</taxon>
        <taxon>Nematoda</taxon>
        <taxon>Chromadorea</taxon>
        <taxon>Rhabditida</taxon>
        <taxon>Spirurina</taxon>
        <taxon>Ascaridomorpha</taxon>
        <taxon>Ascaridoidea</taxon>
        <taxon>Ascarididae</taxon>
        <taxon>Ascaris</taxon>
    </lineage>
</organism>
<evidence type="ECO:0000313" key="1">
    <source>
        <dbReference type="Proteomes" id="UP000036681"/>
    </source>
</evidence>
<keyword evidence="1" id="KW-1185">Reference proteome</keyword>
<reference evidence="2" key="1">
    <citation type="submission" date="2017-02" db="UniProtKB">
        <authorList>
            <consortium name="WormBaseParasite"/>
        </authorList>
    </citation>
    <scope>IDENTIFICATION</scope>
</reference>
<protein>
    <submittedName>
        <fullName evidence="2">Uncharacterized protein</fullName>
    </submittedName>
</protein>
<sequence length="52" mass="5741">MMSAEFNTSISNTNIRHGWAACFYQTLAMESMVSGRKSILVSPGKCIVPNYP</sequence>
<name>A0A0M3HSY1_ASCLU</name>
<dbReference type="AlphaFoldDB" id="A0A0M3HSY1"/>